<evidence type="ECO:0000256" key="10">
    <source>
        <dbReference type="ARBA" id="ARBA00022840"/>
    </source>
</evidence>
<dbReference type="InterPro" id="IPR005467">
    <property type="entry name" value="His_kinase_dom"/>
</dbReference>
<keyword evidence="9 16" id="KW-0418">Kinase</keyword>
<gene>
    <name evidence="16" type="ORF">JFL43_14125</name>
</gene>
<keyword evidence="7 14" id="KW-0812">Transmembrane</keyword>
<dbReference type="InterPro" id="IPR036890">
    <property type="entry name" value="HATPase_C_sf"/>
</dbReference>
<evidence type="ECO:0000256" key="2">
    <source>
        <dbReference type="ARBA" id="ARBA00004651"/>
    </source>
</evidence>
<feature type="transmembrane region" description="Helical" evidence="14">
    <location>
        <begin position="12"/>
        <end position="30"/>
    </location>
</feature>
<dbReference type="CDD" id="cd00082">
    <property type="entry name" value="HisKA"/>
    <property type="match status" value="1"/>
</dbReference>
<keyword evidence="17" id="KW-1185">Reference proteome</keyword>
<dbReference type="SMART" id="SM00387">
    <property type="entry name" value="HATPase_c"/>
    <property type="match status" value="1"/>
</dbReference>
<reference evidence="16 17" key="1">
    <citation type="submission" date="2020-12" db="EMBL/GenBank/DDBJ databases">
        <title>YIM B01967 draft genome.</title>
        <authorList>
            <person name="Yan X."/>
        </authorList>
    </citation>
    <scope>NUCLEOTIDE SEQUENCE [LARGE SCALE GENOMIC DNA]</scope>
    <source>
        <strain evidence="16 17">YIM B01967</strain>
    </source>
</reference>
<comment type="subcellular location">
    <subcellularLocation>
        <location evidence="2">Cell membrane</location>
        <topology evidence="2">Multi-pass membrane protein</topology>
    </subcellularLocation>
</comment>
<feature type="domain" description="Histidine kinase" evidence="15">
    <location>
        <begin position="123"/>
        <end position="329"/>
    </location>
</feature>
<evidence type="ECO:0000256" key="4">
    <source>
        <dbReference type="ARBA" id="ARBA00022475"/>
    </source>
</evidence>
<dbReference type="PANTHER" id="PTHR45453:SF2">
    <property type="entry name" value="HISTIDINE KINASE"/>
    <property type="match status" value="1"/>
</dbReference>
<keyword evidence="8" id="KW-0547">Nucleotide-binding</keyword>
<organism evidence="16 17">
    <name type="scientific">Viridibacillus soli</name>
    <dbReference type="NCBI Taxonomy" id="2798301"/>
    <lineage>
        <taxon>Bacteria</taxon>
        <taxon>Bacillati</taxon>
        <taxon>Bacillota</taxon>
        <taxon>Bacilli</taxon>
        <taxon>Bacillales</taxon>
        <taxon>Caryophanaceae</taxon>
        <taxon>Viridibacillus</taxon>
    </lineage>
</organism>
<dbReference type="EC" id="2.7.13.3" evidence="3"/>
<evidence type="ECO:0000256" key="5">
    <source>
        <dbReference type="ARBA" id="ARBA00022553"/>
    </source>
</evidence>
<evidence type="ECO:0000256" key="6">
    <source>
        <dbReference type="ARBA" id="ARBA00022679"/>
    </source>
</evidence>
<evidence type="ECO:0000256" key="3">
    <source>
        <dbReference type="ARBA" id="ARBA00012438"/>
    </source>
</evidence>
<evidence type="ECO:0000259" key="15">
    <source>
        <dbReference type="PROSITE" id="PS50109"/>
    </source>
</evidence>
<dbReference type="GO" id="GO:0016301">
    <property type="term" value="F:kinase activity"/>
    <property type="evidence" value="ECO:0007669"/>
    <property type="project" value="UniProtKB-KW"/>
</dbReference>
<keyword evidence="13 14" id="KW-0472">Membrane</keyword>
<evidence type="ECO:0000256" key="1">
    <source>
        <dbReference type="ARBA" id="ARBA00000085"/>
    </source>
</evidence>
<dbReference type="PANTHER" id="PTHR45453">
    <property type="entry name" value="PHOSPHATE REGULON SENSOR PROTEIN PHOR"/>
    <property type="match status" value="1"/>
</dbReference>
<evidence type="ECO:0000313" key="16">
    <source>
        <dbReference type="EMBL" id="MBK3495978.1"/>
    </source>
</evidence>
<keyword evidence="5" id="KW-0597">Phosphoprotein</keyword>
<evidence type="ECO:0000256" key="14">
    <source>
        <dbReference type="SAM" id="Phobius"/>
    </source>
</evidence>
<dbReference type="InterPro" id="IPR003594">
    <property type="entry name" value="HATPase_dom"/>
</dbReference>
<keyword evidence="11 14" id="KW-1133">Transmembrane helix</keyword>
<dbReference type="InterPro" id="IPR003661">
    <property type="entry name" value="HisK_dim/P_dom"/>
</dbReference>
<dbReference type="PRINTS" id="PR00344">
    <property type="entry name" value="BCTRLSENSOR"/>
</dbReference>
<dbReference type="EMBL" id="JAEOAH010000022">
    <property type="protein sequence ID" value="MBK3495978.1"/>
    <property type="molecule type" value="Genomic_DNA"/>
</dbReference>
<protein>
    <recommendedName>
        <fullName evidence="3">histidine kinase</fullName>
        <ecNumber evidence="3">2.7.13.3</ecNumber>
    </recommendedName>
</protein>
<name>A0ABS1HAD2_9BACL</name>
<evidence type="ECO:0000256" key="9">
    <source>
        <dbReference type="ARBA" id="ARBA00022777"/>
    </source>
</evidence>
<evidence type="ECO:0000256" key="13">
    <source>
        <dbReference type="ARBA" id="ARBA00023136"/>
    </source>
</evidence>
<evidence type="ECO:0000256" key="8">
    <source>
        <dbReference type="ARBA" id="ARBA00022741"/>
    </source>
</evidence>
<accession>A0ABS1HAD2</accession>
<dbReference type="InterPro" id="IPR050351">
    <property type="entry name" value="BphY/WalK/GraS-like"/>
</dbReference>
<feature type="transmembrane region" description="Helical" evidence="14">
    <location>
        <begin position="42"/>
        <end position="61"/>
    </location>
</feature>
<comment type="catalytic activity">
    <reaction evidence="1">
        <text>ATP + protein L-histidine = ADP + protein N-phospho-L-histidine.</text>
        <dbReference type="EC" id="2.7.13.3"/>
    </reaction>
</comment>
<dbReference type="SUPFAM" id="SSF55874">
    <property type="entry name" value="ATPase domain of HSP90 chaperone/DNA topoisomerase II/histidine kinase"/>
    <property type="match status" value="1"/>
</dbReference>
<keyword evidence="4" id="KW-1003">Cell membrane</keyword>
<evidence type="ECO:0000313" key="17">
    <source>
        <dbReference type="Proteomes" id="UP000618943"/>
    </source>
</evidence>
<keyword evidence="12" id="KW-0902">Two-component regulatory system</keyword>
<dbReference type="Gene3D" id="3.30.565.10">
    <property type="entry name" value="Histidine kinase-like ATPase, C-terminal domain"/>
    <property type="match status" value="1"/>
</dbReference>
<dbReference type="Proteomes" id="UP000618943">
    <property type="component" value="Unassembled WGS sequence"/>
</dbReference>
<comment type="caution">
    <text evidence="16">The sequence shown here is derived from an EMBL/GenBank/DDBJ whole genome shotgun (WGS) entry which is preliminary data.</text>
</comment>
<keyword evidence="6" id="KW-0808">Transferase</keyword>
<evidence type="ECO:0000256" key="12">
    <source>
        <dbReference type="ARBA" id="ARBA00023012"/>
    </source>
</evidence>
<dbReference type="Pfam" id="PF02518">
    <property type="entry name" value="HATPase_c"/>
    <property type="match status" value="1"/>
</dbReference>
<proteinExistence type="predicted"/>
<sequence length="329" mass="38208">MASVRLYLKDNISIVFFEILLVLFILVLYWLDGFRNVDTAVYSIVITLILTCTYLCARYIMRQSFYKKVTRMPKTMEDALQKNAKTPEHMQTEEFIHILYKIYQLEVQALYAKQNRHLQFMNQWVHQMKTPLAVLELLLQDNGELDKKSVQEEVDRMKRGLETVLMNARIDTFEEDMKIEQVSLRQLIVEAVNEHKRLFIAHRVYPNIAIDETLMVPTDSKWMKFIIGQFITNAVKYTFEEGKKVYLSAELTDAHIVLIIRDEGIGIPASDLKRVTRAFFTGENGRKTGESTGMGLYLAQEICDKLGHQLIIESEVGKGTKMTVLFHHS</sequence>
<dbReference type="PROSITE" id="PS50109">
    <property type="entry name" value="HIS_KIN"/>
    <property type="match status" value="1"/>
</dbReference>
<evidence type="ECO:0000256" key="11">
    <source>
        <dbReference type="ARBA" id="ARBA00022989"/>
    </source>
</evidence>
<dbReference type="InterPro" id="IPR004358">
    <property type="entry name" value="Sig_transdc_His_kin-like_C"/>
</dbReference>
<dbReference type="RefSeq" id="WP_200749571.1">
    <property type="nucleotide sequence ID" value="NZ_JAEOAH010000022.1"/>
</dbReference>
<keyword evidence="10" id="KW-0067">ATP-binding</keyword>
<evidence type="ECO:0000256" key="7">
    <source>
        <dbReference type="ARBA" id="ARBA00022692"/>
    </source>
</evidence>